<comment type="caution">
    <text evidence="1">The sequence shown here is derived from an EMBL/GenBank/DDBJ whole genome shotgun (WGS) entry which is preliminary data.</text>
</comment>
<proteinExistence type="predicted"/>
<protein>
    <submittedName>
        <fullName evidence="1">Uncharacterized protein</fullName>
    </submittedName>
</protein>
<dbReference type="Proteomes" id="UP000530928">
    <property type="component" value="Unassembled WGS sequence"/>
</dbReference>
<evidence type="ECO:0000313" key="2">
    <source>
        <dbReference type="Proteomes" id="UP000530928"/>
    </source>
</evidence>
<name>A0A7W0CSR2_9ACTN</name>
<dbReference type="RefSeq" id="WP_181615361.1">
    <property type="nucleotide sequence ID" value="NZ_BAABAM010000008.1"/>
</dbReference>
<gene>
    <name evidence="1" type="ORF">HNR30_008032</name>
</gene>
<keyword evidence="2" id="KW-1185">Reference proteome</keyword>
<dbReference type="AlphaFoldDB" id="A0A7W0CSR2"/>
<evidence type="ECO:0000313" key="1">
    <source>
        <dbReference type="EMBL" id="MBA2896641.1"/>
    </source>
</evidence>
<sequence>MIAFVSHALAFLAGLLICDLIRLTHSRYRLRQTSRLVVRMGGPLELAVTRWASDPHNWCNRPGCPRCWQGWGRP</sequence>
<dbReference type="EMBL" id="JACDUR010000009">
    <property type="protein sequence ID" value="MBA2896641.1"/>
    <property type="molecule type" value="Genomic_DNA"/>
</dbReference>
<reference evidence="1 2" key="1">
    <citation type="submission" date="2020-07" db="EMBL/GenBank/DDBJ databases">
        <title>Genomic Encyclopedia of Type Strains, Phase IV (KMG-IV): sequencing the most valuable type-strain genomes for metagenomic binning, comparative biology and taxonomic classification.</title>
        <authorList>
            <person name="Goeker M."/>
        </authorList>
    </citation>
    <scope>NUCLEOTIDE SEQUENCE [LARGE SCALE GENOMIC DNA]</scope>
    <source>
        <strain evidence="1 2">DSM 45533</strain>
    </source>
</reference>
<accession>A0A7W0CSR2</accession>
<organism evidence="1 2">
    <name type="scientific">Nonomuraea soli</name>
    <dbReference type="NCBI Taxonomy" id="1032476"/>
    <lineage>
        <taxon>Bacteria</taxon>
        <taxon>Bacillati</taxon>
        <taxon>Actinomycetota</taxon>
        <taxon>Actinomycetes</taxon>
        <taxon>Streptosporangiales</taxon>
        <taxon>Streptosporangiaceae</taxon>
        <taxon>Nonomuraea</taxon>
    </lineage>
</organism>